<accession>A0A9X4AZB1</accession>
<proteinExistence type="predicted"/>
<comment type="caution">
    <text evidence="2">The sequence shown here is derived from an EMBL/GenBank/DDBJ whole genome shotgun (WGS) entry which is preliminary data.</text>
</comment>
<evidence type="ECO:0000313" key="2">
    <source>
        <dbReference type="EMBL" id="MDC4238597.1"/>
    </source>
</evidence>
<feature type="transmembrane region" description="Helical" evidence="1">
    <location>
        <begin position="7"/>
        <end position="24"/>
    </location>
</feature>
<evidence type="ECO:0000313" key="3">
    <source>
        <dbReference type="Proteomes" id="UP001141183"/>
    </source>
</evidence>
<dbReference type="Proteomes" id="UP001141183">
    <property type="component" value="Unassembled WGS sequence"/>
</dbReference>
<evidence type="ECO:0000256" key="1">
    <source>
        <dbReference type="SAM" id="Phobius"/>
    </source>
</evidence>
<protein>
    <submittedName>
        <fullName evidence="2">Uncharacterized protein</fullName>
    </submittedName>
</protein>
<sequence>MKSLKIIFTILTLLVLVSLIFKFSFWAIDVILISAILLLIVDIFYVKA</sequence>
<organism evidence="2 3">
    <name type="scientific">Clostridium tertium</name>
    <dbReference type="NCBI Taxonomy" id="1559"/>
    <lineage>
        <taxon>Bacteria</taxon>
        <taxon>Bacillati</taxon>
        <taxon>Bacillota</taxon>
        <taxon>Clostridia</taxon>
        <taxon>Eubacteriales</taxon>
        <taxon>Clostridiaceae</taxon>
        <taxon>Clostridium</taxon>
    </lineage>
</organism>
<gene>
    <name evidence="2" type="ORF">NE398_00215</name>
</gene>
<dbReference type="GeneID" id="93043129"/>
<dbReference type="RefSeq" id="WP_161956047.1">
    <property type="nucleotide sequence ID" value="NZ_BAAACM010000009.1"/>
</dbReference>
<keyword evidence="1" id="KW-0472">Membrane</keyword>
<keyword evidence="3" id="KW-1185">Reference proteome</keyword>
<feature type="transmembrane region" description="Helical" evidence="1">
    <location>
        <begin position="30"/>
        <end position="46"/>
    </location>
</feature>
<dbReference type="EMBL" id="JAMRYU010000001">
    <property type="protein sequence ID" value="MDC4238597.1"/>
    <property type="molecule type" value="Genomic_DNA"/>
</dbReference>
<keyword evidence="1" id="KW-1133">Transmembrane helix</keyword>
<reference evidence="2" key="1">
    <citation type="submission" date="2022-05" db="EMBL/GenBank/DDBJ databases">
        <title>Draft genome sequence of Clostridium tertium strain CP3 isolated from Peru.</title>
        <authorList>
            <person name="Hurtado R."/>
            <person name="Lima L."/>
            <person name="Sousa T."/>
            <person name="Jaiswal A.K."/>
            <person name="Tiwari S."/>
            <person name="Maturrano L."/>
            <person name="Brenig B."/>
            <person name="Azevedo V."/>
        </authorList>
    </citation>
    <scope>NUCLEOTIDE SEQUENCE</scope>
    <source>
        <strain evidence="2">CP3</strain>
    </source>
</reference>
<keyword evidence="1" id="KW-0812">Transmembrane</keyword>
<dbReference type="AlphaFoldDB" id="A0A9X4AZB1"/>
<name>A0A9X4AZB1_9CLOT</name>